<dbReference type="OrthoDB" id="9785015at2"/>
<feature type="binding site" evidence="4">
    <location>
        <position position="68"/>
    </location>
    <ligand>
        <name>molybdate</name>
        <dbReference type="ChEBI" id="CHEBI:36264"/>
    </ligand>
</feature>
<dbReference type="Pfam" id="PF13531">
    <property type="entry name" value="SBP_bac_11"/>
    <property type="match status" value="1"/>
</dbReference>
<keyword evidence="2 4" id="KW-0479">Metal-binding</keyword>
<keyword evidence="3" id="KW-0732">Signal</keyword>
<dbReference type="GO" id="GO:0046872">
    <property type="term" value="F:metal ion binding"/>
    <property type="evidence" value="ECO:0007669"/>
    <property type="project" value="UniProtKB-KW"/>
</dbReference>
<dbReference type="PANTHER" id="PTHR30632">
    <property type="entry name" value="MOLYBDATE-BINDING PERIPLASMIC PROTEIN"/>
    <property type="match status" value="1"/>
</dbReference>
<evidence type="ECO:0000313" key="5">
    <source>
        <dbReference type="EMBL" id="KAB1633857.1"/>
    </source>
</evidence>
<dbReference type="InterPro" id="IPR050682">
    <property type="entry name" value="ModA/WtpA"/>
</dbReference>
<dbReference type="PANTHER" id="PTHR30632:SF0">
    <property type="entry name" value="SULFATE-BINDING PROTEIN"/>
    <property type="match status" value="1"/>
</dbReference>
<keyword evidence="6" id="KW-1185">Reference proteome</keyword>
<dbReference type="InterPro" id="IPR005950">
    <property type="entry name" value="ModA"/>
</dbReference>
<accession>A0A7C8FRJ1</accession>
<feature type="binding site" evidence="4">
    <location>
        <position position="40"/>
    </location>
    <ligand>
        <name>molybdate</name>
        <dbReference type="ChEBI" id="CHEBI:36264"/>
    </ligand>
</feature>
<gene>
    <name evidence="5" type="primary">modA</name>
    <name evidence="5" type="ORF">F8O02_02280</name>
</gene>
<sequence>MIGLSLAAGCAAALGGCADGGDQAASTTAETTVTVYAAASLTDSFTELGEQYEQAHPGTTVRFSFGGSSGLVSQLQEGAAADVLATADERNMTKAADAGLVDGDPETFARNVLEIVTPPDDPAGIAQPADIARSGVRLVVCAEQVPCGAATRALAGGLGVTLHPVSEENAVTDVLGKVTSGEADAGVVYVTDARGAGDAVREVPIPDDENVTNTYPIARLADAPAGDAADDFIAFVRSDDGQRVLADHGFQRAA</sequence>
<evidence type="ECO:0000313" key="6">
    <source>
        <dbReference type="Proteomes" id="UP000481339"/>
    </source>
</evidence>
<dbReference type="CDD" id="cd13538">
    <property type="entry name" value="PBP2_ModA_like_1"/>
    <property type="match status" value="1"/>
</dbReference>
<dbReference type="EMBL" id="WBKA01000001">
    <property type="protein sequence ID" value="KAB1633857.1"/>
    <property type="molecule type" value="Genomic_DNA"/>
</dbReference>
<evidence type="ECO:0000256" key="1">
    <source>
        <dbReference type="ARBA" id="ARBA00009175"/>
    </source>
</evidence>
<comment type="caution">
    <text evidence="5">The sequence shown here is derived from an EMBL/GenBank/DDBJ whole genome shotgun (WGS) entry which is preliminary data.</text>
</comment>
<dbReference type="PIRSF" id="PIRSF004846">
    <property type="entry name" value="ModA"/>
    <property type="match status" value="1"/>
</dbReference>
<dbReference type="Proteomes" id="UP000481339">
    <property type="component" value="Unassembled WGS sequence"/>
</dbReference>
<dbReference type="Gene3D" id="3.40.190.10">
    <property type="entry name" value="Periplasmic binding protein-like II"/>
    <property type="match status" value="2"/>
</dbReference>
<feature type="binding site" evidence="4">
    <location>
        <position position="171"/>
    </location>
    <ligand>
        <name>molybdate</name>
        <dbReference type="ChEBI" id="CHEBI:36264"/>
    </ligand>
</feature>
<comment type="similarity">
    <text evidence="1">Belongs to the bacterial solute-binding protein ModA family.</text>
</comment>
<dbReference type="AlphaFoldDB" id="A0A7C8FRJ1"/>
<dbReference type="SUPFAM" id="SSF53850">
    <property type="entry name" value="Periplasmic binding protein-like II"/>
    <property type="match status" value="1"/>
</dbReference>
<proteinExistence type="inferred from homology"/>
<evidence type="ECO:0000256" key="3">
    <source>
        <dbReference type="ARBA" id="ARBA00022729"/>
    </source>
</evidence>
<evidence type="ECO:0000256" key="4">
    <source>
        <dbReference type="PIRSR" id="PIRSR004846-1"/>
    </source>
</evidence>
<protein>
    <submittedName>
        <fullName evidence="5">Molybdate ABC transporter substrate-binding protein</fullName>
    </submittedName>
</protein>
<evidence type="ECO:0000256" key="2">
    <source>
        <dbReference type="ARBA" id="ARBA00022723"/>
    </source>
</evidence>
<name>A0A7C8FRJ1_9MICO</name>
<feature type="binding site" evidence="4">
    <location>
        <position position="189"/>
    </location>
    <ligand>
        <name>molybdate</name>
        <dbReference type="ChEBI" id="CHEBI:36264"/>
    </ligand>
</feature>
<keyword evidence="4" id="KW-0500">Molybdenum</keyword>
<dbReference type="NCBIfam" id="TIGR01256">
    <property type="entry name" value="modA"/>
    <property type="match status" value="1"/>
</dbReference>
<dbReference type="GO" id="GO:0015689">
    <property type="term" value="P:molybdate ion transport"/>
    <property type="evidence" value="ECO:0007669"/>
    <property type="project" value="InterPro"/>
</dbReference>
<reference evidence="5 6" key="1">
    <citation type="submission" date="2019-09" db="EMBL/GenBank/DDBJ databases">
        <title>Phylogeny of genus Pseudoclavibacter and closely related genus.</title>
        <authorList>
            <person name="Li Y."/>
        </authorList>
    </citation>
    <scope>NUCLEOTIDE SEQUENCE [LARGE SCALE GENOMIC DNA]</scope>
    <source>
        <strain evidence="5 6">JCM 16921</strain>
    </source>
</reference>
<organism evidence="5 6">
    <name type="scientific">Pseudoclavibacter caeni</name>
    <dbReference type="NCBI Taxonomy" id="908846"/>
    <lineage>
        <taxon>Bacteria</taxon>
        <taxon>Bacillati</taxon>
        <taxon>Actinomycetota</taxon>
        <taxon>Actinomycetes</taxon>
        <taxon>Micrococcales</taxon>
        <taxon>Microbacteriaceae</taxon>
        <taxon>Pseudoclavibacter</taxon>
    </lineage>
</organism>
<dbReference type="GO" id="GO:0030973">
    <property type="term" value="F:molybdate ion binding"/>
    <property type="evidence" value="ECO:0007669"/>
    <property type="project" value="TreeGrafter"/>
</dbReference>